<dbReference type="STRING" id="1189325.SAMN04488119_10467"/>
<dbReference type="CDD" id="cd09009">
    <property type="entry name" value="PNP-EcPNPII_like"/>
    <property type="match status" value="1"/>
</dbReference>
<comment type="pathway">
    <text evidence="1 5">Purine metabolism; purine nucleoside salvage.</text>
</comment>
<feature type="binding site" evidence="6">
    <location>
        <position position="29"/>
    </location>
    <ligand>
        <name>phosphate</name>
        <dbReference type="ChEBI" id="CHEBI:43474"/>
    </ligand>
</feature>
<dbReference type="Proteomes" id="UP000184066">
    <property type="component" value="Unassembled WGS sequence"/>
</dbReference>
<keyword evidence="3 5" id="KW-0328">Glycosyltransferase</keyword>
<comment type="function">
    <text evidence="5">The purine nucleoside phosphorylases catalyze the phosphorolytic breakdown of the N-glycosidic bond in the beta-(deoxy)ribonucleoside molecules, with the formation of the corresponding free purine bases and pentose-1-phosphate.</text>
</comment>
<dbReference type="PIRSF" id="PIRSF000477">
    <property type="entry name" value="PurNPase"/>
    <property type="match status" value="1"/>
</dbReference>
<dbReference type="InterPro" id="IPR035994">
    <property type="entry name" value="Nucleoside_phosphorylase_sf"/>
</dbReference>
<dbReference type="Gene3D" id="3.40.50.1580">
    <property type="entry name" value="Nucleoside phosphorylase domain"/>
    <property type="match status" value="1"/>
</dbReference>
<evidence type="ECO:0000256" key="1">
    <source>
        <dbReference type="ARBA" id="ARBA00005058"/>
    </source>
</evidence>
<evidence type="ECO:0000256" key="6">
    <source>
        <dbReference type="PIRSR" id="PIRSR000477-2"/>
    </source>
</evidence>
<dbReference type="AlphaFoldDB" id="A0A1M7T2T6"/>
<organism evidence="8 9">
    <name type="scientific">Oceanicella actignis</name>
    <dbReference type="NCBI Taxonomy" id="1189325"/>
    <lineage>
        <taxon>Bacteria</taxon>
        <taxon>Pseudomonadati</taxon>
        <taxon>Pseudomonadota</taxon>
        <taxon>Alphaproteobacteria</taxon>
        <taxon>Rhodobacterales</taxon>
        <taxon>Paracoccaceae</taxon>
        <taxon>Oceanicella</taxon>
    </lineage>
</organism>
<evidence type="ECO:0000313" key="8">
    <source>
        <dbReference type="EMBL" id="SHN65019.1"/>
    </source>
</evidence>
<feature type="binding site" evidence="6">
    <location>
        <position position="211"/>
    </location>
    <ligand>
        <name>phosphate</name>
        <dbReference type="ChEBI" id="CHEBI:43474"/>
    </ligand>
</feature>
<dbReference type="GO" id="GO:0004731">
    <property type="term" value="F:purine-nucleoside phosphorylase activity"/>
    <property type="evidence" value="ECO:0007669"/>
    <property type="project" value="UniProtKB-EC"/>
</dbReference>
<evidence type="ECO:0000259" key="7">
    <source>
        <dbReference type="Pfam" id="PF01048"/>
    </source>
</evidence>
<keyword evidence="4 5" id="KW-0808">Transferase</keyword>
<evidence type="ECO:0000256" key="2">
    <source>
        <dbReference type="ARBA" id="ARBA00006751"/>
    </source>
</evidence>
<dbReference type="InterPro" id="IPR000845">
    <property type="entry name" value="Nucleoside_phosphorylase_d"/>
</dbReference>
<feature type="binding site" evidence="6">
    <location>
        <position position="112"/>
    </location>
    <ligand>
        <name>phosphate</name>
        <dbReference type="ChEBI" id="CHEBI:43474"/>
    </ligand>
</feature>
<feature type="binding site" evidence="6">
    <location>
        <begin position="80"/>
        <end position="82"/>
    </location>
    <ligand>
        <name>phosphate</name>
        <dbReference type="ChEBI" id="CHEBI:43474"/>
    </ligand>
</feature>
<dbReference type="PANTHER" id="PTHR11904:SF9">
    <property type="entry name" value="PURINE NUCLEOSIDE PHOSPHORYLASE-RELATED"/>
    <property type="match status" value="1"/>
</dbReference>
<dbReference type="NCBIfam" id="TIGR01700">
    <property type="entry name" value="PNPH"/>
    <property type="match status" value="1"/>
</dbReference>
<protein>
    <recommendedName>
        <fullName evidence="5">Purine nucleoside phosphorylase</fullName>
        <ecNumber evidence="5">2.4.2.1</ecNumber>
    </recommendedName>
    <alternativeName>
        <fullName evidence="5">Inosine-guanosine phosphorylase</fullName>
    </alternativeName>
</protein>
<dbReference type="GO" id="GO:0009116">
    <property type="term" value="P:nucleoside metabolic process"/>
    <property type="evidence" value="ECO:0007669"/>
    <property type="project" value="InterPro"/>
</dbReference>
<feature type="binding site" evidence="6">
    <location>
        <position position="192"/>
    </location>
    <ligand>
        <name>a purine D-ribonucleoside</name>
        <dbReference type="ChEBI" id="CHEBI:142355"/>
    </ligand>
</feature>
<reference evidence="8 9" key="1">
    <citation type="submission" date="2016-12" db="EMBL/GenBank/DDBJ databases">
        <authorList>
            <person name="Song W.-J."/>
            <person name="Kurnit D.M."/>
        </authorList>
    </citation>
    <scope>NUCLEOTIDE SEQUENCE [LARGE SCALE GENOMIC DNA]</scope>
    <source>
        <strain evidence="8 9">CGMCC 1.10808</strain>
    </source>
</reference>
<dbReference type="GO" id="GO:0005737">
    <property type="term" value="C:cytoplasm"/>
    <property type="evidence" value="ECO:0007669"/>
    <property type="project" value="TreeGrafter"/>
</dbReference>
<feature type="binding site" evidence="6">
    <location>
        <position position="60"/>
    </location>
    <ligand>
        <name>phosphate</name>
        <dbReference type="ChEBI" id="CHEBI:43474"/>
    </ligand>
</feature>
<keyword evidence="9" id="KW-1185">Reference proteome</keyword>
<dbReference type="EC" id="2.4.2.1" evidence="5"/>
<evidence type="ECO:0000313" key="9">
    <source>
        <dbReference type="Proteomes" id="UP000184066"/>
    </source>
</evidence>
<evidence type="ECO:0000256" key="5">
    <source>
        <dbReference type="PIRNR" id="PIRNR000477"/>
    </source>
</evidence>
<name>A0A1M7T2T6_9RHOB</name>
<comment type="similarity">
    <text evidence="2 5">Belongs to the PNP/MTAP phosphorylase family.</text>
</comment>
<dbReference type="InterPro" id="IPR011268">
    <property type="entry name" value="Purine_phosphorylase"/>
</dbReference>
<gene>
    <name evidence="8" type="ORF">SAMN05216200_10467</name>
</gene>
<dbReference type="EMBL" id="FRDL01000004">
    <property type="protein sequence ID" value="SHN65019.1"/>
    <property type="molecule type" value="Genomic_DNA"/>
</dbReference>
<evidence type="ECO:0000256" key="3">
    <source>
        <dbReference type="ARBA" id="ARBA00022676"/>
    </source>
</evidence>
<proteinExistence type="inferred from homology"/>
<dbReference type="InterPro" id="IPR011270">
    <property type="entry name" value="Pur_Nuc_Pase_Ino/Guo-sp"/>
</dbReference>
<feature type="binding site" evidence="6">
    <location>
        <position position="234"/>
    </location>
    <ligand>
        <name>a purine D-ribonucleoside</name>
        <dbReference type="ChEBI" id="CHEBI:142355"/>
    </ligand>
</feature>
<dbReference type="UniPathway" id="UPA00606"/>
<evidence type="ECO:0000256" key="4">
    <source>
        <dbReference type="ARBA" id="ARBA00022679"/>
    </source>
</evidence>
<dbReference type="RefSeq" id="WP_072747040.1">
    <property type="nucleotide sequence ID" value="NZ_FOHL01000004.1"/>
</dbReference>
<dbReference type="Pfam" id="PF01048">
    <property type="entry name" value="PNP_UDP_1"/>
    <property type="match status" value="1"/>
</dbReference>
<dbReference type="NCBIfam" id="TIGR01697">
    <property type="entry name" value="PNPH-PUNA-XAPA"/>
    <property type="match status" value="1"/>
</dbReference>
<dbReference type="OrthoDB" id="1523230at2"/>
<feature type="domain" description="Nucleoside phosphorylase" evidence="7">
    <location>
        <begin position="23"/>
        <end position="269"/>
    </location>
</feature>
<dbReference type="PANTHER" id="PTHR11904">
    <property type="entry name" value="METHYLTHIOADENOSINE/PURINE NUCLEOSIDE PHOSPHORYLASE"/>
    <property type="match status" value="1"/>
</dbReference>
<dbReference type="NCBIfam" id="NF006054">
    <property type="entry name" value="PRK08202.1"/>
    <property type="match status" value="1"/>
</dbReference>
<sequence>MTDAERTLDAAAGRLAELGPIEAALILGSGLGALADQVEEARALPYAELPGFPVSTAPGHAGRFVVGRLHGRRVALMQGRLHLYEGWSAAQIALPVRLLRRMGARTLVITNAAGALNPDLKPGAPMLIADHLNFTGSNPLTGPNDERIGPRFPDMSRAYDPELRALARAAAAEAGEPLAEGVYAGVAGPSLETSAERRFLRMAGGDAVGMSTVVEAIAANHCGMRVAAISAITNAADGGPDQQPDTIEEVLANAAVAGEKIGRILARLIPALP</sequence>
<accession>A0A1M7T2T6</accession>
<dbReference type="SUPFAM" id="SSF53167">
    <property type="entry name" value="Purine and uridine phosphorylases"/>
    <property type="match status" value="1"/>
</dbReference>